<sequence>MDTTMSKSSKAFLLHASRKRSHSHDVGCSSDACISSDGTPPFDNNSFPLGFLSVHARLVQRRPSVQAAALCRVLLPLSKSIRCRTSMIAFLQVSICHLHVLFDDICLFNLLSYRSSIVHLLLDDAGSVRCWLPTVTFPPISSTHLPVVCTLAYYGSLMACAGTFLHPFSSSWNIGSKKNKIPD</sequence>
<dbReference type="EMBL" id="CM000141">
    <property type="protein sequence ID" value="EEE60881.1"/>
    <property type="molecule type" value="Genomic_DNA"/>
</dbReference>
<dbReference type="AlphaFoldDB" id="A0A8J8YPB0"/>
<gene>
    <name evidence="1" type="ORF">OsJ_14544</name>
</gene>
<proteinExistence type="predicted"/>
<dbReference type="Gramene" id="Os04t0384200-01">
    <property type="protein sequence ID" value="Os04t0384200-01"/>
    <property type="gene ID" value="Os04g0384200"/>
</dbReference>
<dbReference type="KEGG" id="osa:9272075"/>
<name>A0A8J8YPB0_ORYSJ</name>
<dbReference type="HOGENOM" id="CLU_1477461_0_0_1"/>
<accession>A0A8J8YPB0</accession>
<reference evidence="1" key="1">
    <citation type="journal article" date="2005" name="PLoS Biol.">
        <title>The genomes of Oryza sativa: a history of duplications.</title>
        <authorList>
            <person name="Yu J."/>
            <person name="Wang J."/>
            <person name="Lin W."/>
            <person name="Li S."/>
            <person name="Li H."/>
            <person name="Zhou J."/>
            <person name="Ni P."/>
            <person name="Dong W."/>
            <person name="Hu S."/>
            <person name="Zeng C."/>
            <person name="Zhang J."/>
            <person name="Zhang Y."/>
            <person name="Li R."/>
            <person name="Xu Z."/>
            <person name="Li S."/>
            <person name="Li X."/>
            <person name="Zheng H."/>
            <person name="Cong L."/>
            <person name="Lin L."/>
            <person name="Yin J."/>
            <person name="Geng J."/>
            <person name="Li G."/>
            <person name="Shi J."/>
            <person name="Liu J."/>
            <person name="Lv H."/>
            <person name="Li J."/>
            <person name="Wang J."/>
            <person name="Deng Y."/>
            <person name="Ran L."/>
            <person name="Shi X."/>
            <person name="Wang X."/>
            <person name="Wu Q."/>
            <person name="Li C."/>
            <person name="Ren X."/>
            <person name="Wang J."/>
            <person name="Wang X."/>
            <person name="Li D."/>
            <person name="Liu D."/>
            <person name="Zhang X."/>
            <person name="Ji Z."/>
            <person name="Zhao W."/>
            <person name="Sun Y."/>
            <person name="Zhang Z."/>
            <person name="Bao J."/>
            <person name="Han Y."/>
            <person name="Dong L."/>
            <person name="Ji J."/>
            <person name="Chen P."/>
            <person name="Wu S."/>
            <person name="Liu J."/>
            <person name="Xiao Y."/>
            <person name="Bu D."/>
            <person name="Tan J."/>
            <person name="Yang L."/>
            <person name="Ye C."/>
            <person name="Zhang J."/>
            <person name="Xu J."/>
            <person name="Zhou Y."/>
            <person name="Yu Y."/>
            <person name="Zhang B."/>
            <person name="Zhuang S."/>
            <person name="Wei H."/>
            <person name="Liu B."/>
            <person name="Lei M."/>
            <person name="Yu H."/>
            <person name="Li Y."/>
            <person name="Xu H."/>
            <person name="Wei S."/>
            <person name="He X."/>
            <person name="Fang L."/>
            <person name="Zhang Z."/>
            <person name="Zhang Y."/>
            <person name="Huang X."/>
            <person name="Su Z."/>
            <person name="Tong W."/>
            <person name="Li J."/>
            <person name="Tong Z."/>
            <person name="Li S."/>
            <person name="Ye J."/>
            <person name="Wang L."/>
            <person name="Fang L."/>
            <person name="Lei T."/>
            <person name="Chen C."/>
            <person name="Chen H."/>
            <person name="Xu Z."/>
            <person name="Li H."/>
            <person name="Huang H."/>
            <person name="Zhang F."/>
            <person name="Xu H."/>
            <person name="Li N."/>
            <person name="Zhao C."/>
            <person name="Li S."/>
            <person name="Dong L."/>
            <person name="Huang Y."/>
            <person name="Li L."/>
            <person name="Xi Y."/>
            <person name="Qi Q."/>
            <person name="Li W."/>
            <person name="Zhang B."/>
            <person name="Hu W."/>
            <person name="Zhang Y."/>
            <person name="Tian X."/>
            <person name="Jiao Y."/>
            <person name="Liang X."/>
            <person name="Jin J."/>
            <person name="Gao L."/>
            <person name="Zheng W."/>
            <person name="Hao B."/>
            <person name="Liu S."/>
            <person name="Wang W."/>
            <person name="Yuan L."/>
            <person name="Cao M."/>
            <person name="McDermott J."/>
            <person name="Samudrala R."/>
            <person name="Wang J."/>
            <person name="Wong G.K."/>
            <person name="Yang H."/>
        </authorList>
    </citation>
    <scope>NUCLEOTIDE SEQUENCE [LARGE SCALE GENOMIC DNA]</scope>
</reference>
<organism evidence="1">
    <name type="scientific">Oryza sativa subsp. japonica</name>
    <name type="common">Rice</name>
    <dbReference type="NCBI Taxonomy" id="39947"/>
    <lineage>
        <taxon>Eukaryota</taxon>
        <taxon>Viridiplantae</taxon>
        <taxon>Streptophyta</taxon>
        <taxon>Embryophyta</taxon>
        <taxon>Tracheophyta</taxon>
        <taxon>Spermatophyta</taxon>
        <taxon>Magnoliopsida</taxon>
        <taxon>Liliopsida</taxon>
        <taxon>Poales</taxon>
        <taxon>Poaceae</taxon>
        <taxon>BOP clade</taxon>
        <taxon>Oryzoideae</taxon>
        <taxon>Oryzeae</taxon>
        <taxon>Oryzinae</taxon>
        <taxon>Oryza</taxon>
        <taxon>Oryza sativa</taxon>
    </lineage>
</organism>
<dbReference type="OMA" id="CRTSMIA"/>
<evidence type="ECO:0000313" key="1">
    <source>
        <dbReference type="EMBL" id="EEE60881.1"/>
    </source>
</evidence>
<reference evidence="1" key="2">
    <citation type="submission" date="2008-12" db="EMBL/GenBank/DDBJ databases">
        <title>Improved gene annotation of the rice (Oryza sativa) genomes.</title>
        <authorList>
            <person name="Wang J."/>
            <person name="Li R."/>
            <person name="Fan W."/>
            <person name="Huang Q."/>
            <person name="Zhang J."/>
            <person name="Zhou Y."/>
            <person name="Hu Y."/>
            <person name="Zi S."/>
            <person name="Li J."/>
            <person name="Ni P."/>
            <person name="Zheng H."/>
            <person name="Zhang Y."/>
            <person name="Zhao M."/>
            <person name="Hao Q."/>
            <person name="McDermott J."/>
            <person name="Samudrala R."/>
            <person name="Kristiansen K."/>
            <person name="Wong G.K.-S."/>
        </authorList>
    </citation>
    <scope>NUCLEOTIDE SEQUENCE</scope>
</reference>
<protein>
    <submittedName>
        <fullName evidence="1">Uncharacterized protein</fullName>
    </submittedName>
</protein>
<dbReference type="Proteomes" id="UP000007752">
    <property type="component" value="Chromosome 4"/>
</dbReference>